<dbReference type="PANTHER" id="PTHR32282:SF11">
    <property type="entry name" value="PENICILLIN-BINDING PROTEIN 1B"/>
    <property type="match status" value="1"/>
</dbReference>
<evidence type="ECO:0000256" key="2">
    <source>
        <dbReference type="ARBA" id="ARBA00004401"/>
    </source>
</evidence>
<dbReference type="Gene3D" id="1.10.3810.10">
    <property type="entry name" value="Biosynthetic peptidoglycan transglycosylase-like"/>
    <property type="match status" value="1"/>
</dbReference>
<dbReference type="PANTHER" id="PTHR32282">
    <property type="entry name" value="BINDING PROTEIN TRANSPEPTIDASE, PUTATIVE-RELATED"/>
    <property type="match status" value="1"/>
</dbReference>
<evidence type="ECO:0000259" key="26">
    <source>
        <dbReference type="Pfam" id="PF00912"/>
    </source>
</evidence>
<reference evidence="27 28" key="1">
    <citation type="submission" date="2016-10" db="EMBL/GenBank/DDBJ databases">
        <authorList>
            <person name="de Groot N.N."/>
        </authorList>
    </citation>
    <scope>NUCLEOTIDE SEQUENCE [LARGE SCALE GENOMIC DNA]</scope>
    <source>
        <strain evidence="27 28">CGMCC 1.5058</strain>
    </source>
</reference>
<evidence type="ECO:0000256" key="12">
    <source>
        <dbReference type="ARBA" id="ARBA00022960"/>
    </source>
</evidence>
<evidence type="ECO:0000256" key="16">
    <source>
        <dbReference type="ARBA" id="ARBA00023136"/>
    </source>
</evidence>
<feature type="domain" description="Penicillin-binding protein transpeptidase" evidence="25">
    <location>
        <begin position="422"/>
        <end position="689"/>
    </location>
</feature>
<dbReference type="Pfam" id="PF00905">
    <property type="entry name" value="Transpeptidase"/>
    <property type="match status" value="1"/>
</dbReference>
<comment type="function">
    <text evidence="1">Cell wall formation. Synthesis of cross-linked peptidoglycan from the lipid intermediates. The enzyme has a penicillin-insensitive transglycosylase N-terminal domain (formation of linear glycan strands) and a penicillin-sensitive transpeptidase C-terminal domain (cross-linking of the peptide subunits).</text>
</comment>
<evidence type="ECO:0000256" key="23">
    <source>
        <dbReference type="SAM" id="MobiDB-lite"/>
    </source>
</evidence>
<dbReference type="InterPro" id="IPR001460">
    <property type="entry name" value="PCN-bd_Tpept"/>
</dbReference>
<dbReference type="GO" id="GO:0005886">
    <property type="term" value="C:plasma membrane"/>
    <property type="evidence" value="ECO:0007669"/>
    <property type="project" value="UniProtKB-SubCell"/>
</dbReference>
<evidence type="ECO:0000259" key="25">
    <source>
        <dbReference type="Pfam" id="PF00905"/>
    </source>
</evidence>
<dbReference type="InterPro" id="IPR001264">
    <property type="entry name" value="Glyco_trans_51"/>
</dbReference>
<keyword evidence="17" id="KW-0046">Antibiotic resistance</keyword>
<dbReference type="AlphaFoldDB" id="A0A1G8GEC7"/>
<dbReference type="GO" id="GO:0006508">
    <property type="term" value="P:proteolysis"/>
    <property type="evidence" value="ECO:0007669"/>
    <property type="project" value="UniProtKB-KW"/>
</dbReference>
<dbReference type="GO" id="GO:0008360">
    <property type="term" value="P:regulation of cell shape"/>
    <property type="evidence" value="ECO:0007669"/>
    <property type="project" value="UniProtKB-KW"/>
</dbReference>
<evidence type="ECO:0000256" key="17">
    <source>
        <dbReference type="ARBA" id="ARBA00023251"/>
    </source>
</evidence>
<keyword evidence="6" id="KW-0121">Carboxypeptidase</keyword>
<evidence type="ECO:0000256" key="21">
    <source>
        <dbReference type="ARBA" id="ARBA00044770"/>
    </source>
</evidence>
<keyword evidence="13" id="KW-0735">Signal-anchor</keyword>
<keyword evidence="7" id="KW-0645">Protease</keyword>
<comment type="catalytic activity">
    <reaction evidence="20">
        <text>Preferential cleavage: (Ac)2-L-Lys-D-Ala-|-D-Ala. Also transpeptidation of peptidyl-alanyl moieties that are N-acyl substituents of D-alanine.</text>
        <dbReference type="EC" id="3.4.16.4"/>
    </reaction>
</comment>
<name>A0A1G8GEC7_9CLOT</name>
<dbReference type="GO" id="GO:0030288">
    <property type="term" value="C:outer membrane-bounded periplasmic space"/>
    <property type="evidence" value="ECO:0007669"/>
    <property type="project" value="TreeGrafter"/>
</dbReference>
<dbReference type="EC" id="2.4.99.28" evidence="21"/>
<evidence type="ECO:0000256" key="8">
    <source>
        <dbReference type="ARBA" id="ARBA00022676"/>
    </source>
</evidence>
<evidence type="ECO:0000256" key="5">
    <source>
        <dbReference type="ARBA" id="ARBA00022475"/>
    </source>
</evidence>
<keyword evidence="5" id="KW-1003">Cell membrane</keyword>
<sequence>MVSKPNTRKNAKSNSFTYFAKFVKFFFILFMIITMVGALYVAKIVLDIAEEAPEVSINRFLSLSEPSIVLDDEGNQMDLIHTDEVRFPIALEDMGQNIIDAFISIEDERFEKHKGVDYRRTIGVTLRDIVGQITGNRDMQGGSTLTQQIIKNTFLTREQKYERKIKEIFMALRAEKMLTKDQILETYLNSIFLGGRANGVEAAARQYFNKSSKDLTVIEAAYIAGTTQSPTNYYAFSQSSTANPEKYINRTKLVLNAMRDNKKITEEEHAQYTEQLNSALIDPDDKIAKSEELRLKVESGEITEEEYNFQTDVLETGIVFNQTSIVSDKYNYEYFTRPVLDQVKADLKAVKGYTDEEINQLIAYGGLIIHSTMDRGAQEYAQSVLSDFSNINAEFDEVRKKIDKATGLESETITRKEAEAAFSAVDYKTGQVKVLVGGRDDSKPNGYNRSYYSDTFGPTGVLRGVGSTTKPLTVYGPALEQGVITLGTAALDEMLLQSEDRQILVELGNPTGNKWPQNYFPRYSGPTTIRKSIVNSFNTVSVRTYYSLGPDRNNIAKSYGEKFGLIYNDNPVTVNFTLGNNQVMNKDGGNPLILAGAYGAFGNSGVVTENILYTKVTDSEGAVLLEKNPSSSQVLSPQNAYLLYDVMKDIIKNVPRTQLGRMPMAGKTGTNSNGDQKTSEIWFAGLSPYYSASIWIGGDTPYTLYQKGTTNSAPSSLTQDAYGKIMEYLHEGLEVKDIARPSGLTTASFCFVSGGIPNEQCYIENTVASDLFVSGTQPKQVCTVHTYEPPVIDPIPEEPETPVQTPGNPGNGN</sequence>
<dbReference type="SUPFAM" id="SSF53955">
    <property type="entry name" value="Lysozyme-like"/>
    <property type="match status" value="1"/>
</dbReference>
<protein>
    <recommendedName>
        <fullName evidence="4">Penicillin-binding protein 1A</fullName>
        <ecNumber evidence="21">2.4.99.28</ecNumber>
        <ecNumber evidence="3">3.4.16.4</ecNumber>
    </recommendedName>
</protein>
<evidence type="ECO:0000256" key="3">
    <source>
        <dbReference type="ARBA" id="ARBA00012448"/>
    </source>
</evidence>
<keyword evidence="14" id="KW-0573">Peptidoglycan synthesis</keyword>
<accession>A0A1G8GEC7</accession>
<keyword evidence="19" id="KW-0961">Cell wall biogenesis/degradation</keyword>
<dbReference type="EMBL" id="FNDZ01000001">
    <property type="protein sequence ID" value="SDH92681.1"/>
    <property type="molecule type" value="Genomic_DNA"/>
</dbReference>
<dbReference type="Pfam" id="PF00912">
    <property type="entry name" value="Transgly"/>
    <property type="match status" value="1"/>
</dbReference>
<evidence type="ECO:0000256" key="13">
    <source>
        <dbReference type="ARBA" id="ARBA00022968"/>
    </source>
</evidence>
<evidence type="ECO:0000256" key="19">
    <source>
        <dbReference type="ARBA" id="ARBA00023316"/>
    </source>
</evidence>
<dbReference type="InterPro" id="IPR036950">
    <property type="entry name" value="PBP_transglycosylase"/>
</dbReference>
<dbReference type="EC" id="3.4.16.4" evidence="3"/>
<dbReference type="GO" id="GO:0071555">
    <property type="term" value="P:cell wall organization"/>
    <property type="evidence" value="ECO:0007669"/>
    <property type="project" value="UniProtKB-KW"/>
</dbReference>
<keyword evidence="15 24" id="KW-1133">Transmembrane helix</keyword>
<evidence type="ECO:0000256" key="4">
    <source>
        <dbReference type="ARBA" id="ARBA00018638"/>
    </source>
</evidence>
<keyword evidence="9" id="KW-0808">Transferase</keyword>
<evidence type="ECO:0000313" key="28">
    <source>
        <dbReference type="Proteomes" id="UP000183255"/>
    </source>
</evidence>
<keyword evidence="10 24" id="KW-0812">Transmembrane</keyword>
<dbReference type="UniPathway" id="UPA00219"/>
<feature type="region of interest" description="Disordered" evidence="23">
    <location>
        <begin position="790"/>
        <end position="813"/>
    </location>
</feature>
<keyword evidence="16 24" id="KW-0472">Membrane</keyword>
<keyword evidence="8" id="KW-0328">Glycosyltransferase</keyword>
<organism evidence="27 28">
    <name type="scientific">Proteiniclasticum ruminis</name>
    <dbReference type="NCBI Taxonomy" id="398199"/>
    <lineage>
        <taxon>Bacteria</taxon>
        <taxon>Bacillati</taxon>
        <taxon>Bacillota</taxon>
        <taxon>Clostridia</taxon>
        <taxon>Eubacteriales</taxon>
        <taxon>Clostridiaceae</taxon>
        <taxon>Proteiniclasticum</taxon>
    </lineage>
</organism>
<evidence type="ECO:0000256" key="20">
    <source>
        <dbReference type="ARBA" id="ARBA00034000"/>
    </source>
</evidence>
<evidence type="ECO:0000256" key="1">
    <source>
        <dbReference type="ARBA" id="ARBA00002624"/>
    </source>
</evidence>
<dbReference type="SUPFAM" id="SSF56601">
    <property type="entry name" value="beta-lactamase/transpeptidase-like"/>
    <property type="match status" value="1"/>
</dbReference>
<proteinExistence type="predicted"/>
<gene>
    <name evidence="27" type="ORF">SAMN05421804_101231</name>
</gene>
<dbReference type="InterPro" id="IPR050396">
    <property type="entry name" value="Glycosyltr_51/Transpeptidase"/>
</dbReference>
<evidence type="ECO:0000256" key="18">
    <source>
        <dbReference type="ARBA" id="ARBA00023268"/>
    </source>
</evidence>
<evidence type="ECO:0000256" key="15">
    <source>
        <dbReference type="ARBA" id="ARBA00022989"/>
    </source>
</evidence>
<evidence type="ECO:0000256" key="14">
    <source>
        <dbReference type="ARBA" id="ARBA00022984"/>
    </source>
</evidence>
<dbReference type="Gene3D" id="3.40.710.10">
    <property type="entry name" value="DD-peptidase/beta-lactamase superfamily"/>
    <property type="match status" value="1"/>
</dbReference>
<dbReference type="GO" id="GO:0008955">
    <property type="term" value="F:peptidoglycan glycosyltransferase activity"/>
    <property type="evidence" value="ECO:0007669"/>
    <property type="project" value="UniProtKB-EC"/>
</dbReference>
<dbReference type="GO" id="GO:0008658">
    <property type="term" value="F:penicillin binding"/>
    <property type="evidence" value="ECO:0007669"/>
    <property type="project" value="InterPro"/>
</dbReference>
<dbReference type="GO" id="GO:0009002">
    <property type="term" value="F:serine-type D-Ala-D-Ala carboxypeptidase activity"/>
    <property type="evidence" value="ECO:0007669"/>
    <property type="project" value="UniProtKB-EC"/>
</dbReference>
<keyword evidence="12" id="KW-0133">Cell shape</keyword>
<dbReference type="GO" id="GO:0009252">
    <property type="term" value="P:peptidoglycan biosynthetic process"/>
    <property type="evidence" value="ECO:0007669"/>
    <property type="project" value="UniProtKB-UniPathway"/>
</dbReference>
<evidence type="ECO:0000256" key="7">
    <source>
        <dbReference type="ARBA" id="ARBA00022670"/>
    </source>
</evidence>
<dbReference type="Proteomes" id="UP000183255">
    <property type="component" value="Unassembled WGS sequence"/>
</dbReference>
<evidence type="ECO:0000256" key="22">
    <source>
        <dbReference type="ARBA" id="ARBA00049902"/>
    </source>
</evidence>
<evidence type="ECO:0000256" key="10">
    <source>
        <dbReference type="ARBA" id="ARBA00022692"/>
    </source>
</evidence>
<evidence type="ECO:0000256" key="9">
    <source>
        <dbReference type="ARBA" id="ARBA00022679"/>
    </source>
</evidence>
<keyword evidence="11" id="KW-0378">Hydrolase</keyword>
<evidence type="ECO:0000256" key="6">
    <source>
        <dbReference type="ARBA" id="ARBA00022645"/>
    </source>
</evidence>
<feature type="domain" description="Glycosyl transferase family 51" evidence="26">
    <location>
        <begin position="78"/>
        <end position="258"/>
    </location>
</feature>
<evidence type="ECO:0000256" key="24">
    <source>
        <dbReference type="SAM" id="Phobius"/>
    </source>
</evidence>
<keyword evidence="18" id="KW-0511">Multifunctional enzyme</keyword>
<feature type="transmembrane region" description="Helical" evidence="24">
    <location>
        <begin position="21"/>
        <end position="42"/>
    </location>
</feature>
<comment type="catalytic activity">
    <reaction evidence="22">
        <text>[GlcNAc-(1-&gt;4)-Mur2Ac(oyl-L-Ala-gamma-D-Glu-L-Lys-D-Ala-D-Ala)](n)-di-trans,octa-cis-undecaprenyl diphosphate + beta-D-GlcNAc-(1-&gt;4)-Mur2Ac(oyl-L-Ala-gamma-D-Glu-L-Lys-D-Ala-D-Ala)-di-trans,octa-cis-undecaprenyl diphosphate = [GlcNAc-(1-&gt;4)-Mur2Ac(oyl-L-Ala-gamma-D-Glu-L-Lys-D-Ala-D-Ala)](n+1)-di-trans,octa-cis-undecaprenyl diphosphate + di-trans,octa-cis-undecaprenyl diphosphate + H(+)</text>
        <dbReference type="Rhea" id="RHEA:23708"/>
        <dbReference type="Rhea" id="RHEA-COMP:9602"/>
        <dbReference type="Rhea" id="RHEA-COMP:9603"/>
        <dbReference type="ChEBI" id="CHEBI:15378"/>
        <dbReference type="ChEBI" id="CHEBI:58405"/>
        <dbReference type="ChEBI" id="CHEBI:60033"/>
        <dbReference type="ChEBI" id="CHEBI:78435"/>
        <dbReference type="EC" id="2.4.99.28"/>
    </reaction>
</comment>
<dbReference type="InterPro" id="IPR012338">
    <property type="entry name" value="Beta-lactam/transpept-like"/>
</dbReference>
<feature type="compositionally biased region" description="Polar residues" evidence="23">
    <location>
        <begin position="804"/>
        <end position="813"/>
    </location>
</feature>
<dbReference type="InterPro" id="IPR023346">
    <property type="entry name" value="Lysozyme-like_dom_sf"/>
</dbReference>
<evidence type="ECO:0000313" key="27">
    <source>
        <dbReference type="EMBL" id="SDH92681.1"/>
    </source>
</evidence>
<comment type="subcellular location">
    <subcellularLocation>
        <location evidence="2">Cell membrane</location>
        <topology evidence="2">Single-pass type II membrane protein</topology>
    </subcellularLocation>
</comment>
<dbReference type="GO" id="GO:0046677">
    <property type="term" value="P:response to antibiotic"/>
    <property type="evidence" value="ECO:0007669"/>
    <property type="project" value="UniProtKB-KW"/>
</dbReference>
<evidence type="ECO:0000256" key="11">
    <source>
        <dbReference type="ARBA" id="ARBA00022801"/>
    </source>
</evidence>